<reference evidence="2" key="1">
    <citation type="journal article" date="2019" name="Int. J. Syst. Evol. Microbiol.">
        <title>The Global Catalogue of Microorganisms (GCM) 10K type strain sequencing project: providing services to taxonomists for standard genome sequencing and annotation.</title>
        <authorList>
            <consortium name="The Broad Institute Genomics Platform"/>
            <consortium name="The Broad Institute Genome Sequencing Center for Infectious Disease"/>
            <person name="Wu L."/>
            <person name="Ma J."/>
        </authorList>
    </citation>
    <scope>NUCLEOTIDE SEQUENCE [LARGE SCALE GENOMIC DNA]</scope>
    <source>
        <strain evidence="2">JCM 11496</strain>
    </source>
</reference>
<dbReference type="RefSeq" id="WP_343878401.1">
    <property type="nucleotide sequence ID" value="NZ_BAAAIJ010000018.1"/>
</dbReference>
<dbReference type="Gene3D" id="3.40.50.1240">
    <property type="entry name" value="Phosphoglycerate mutase-like"/>
    <property type="match status" value="1"/>
</dbReference>
<evidence type="ECO:0000313" key="2">
    <source>
        <dbReference type="Proteomes" id="UP001597307"/>
    </source>
</evidence>
<proteinExistence type="predicted"/>
<dbReference type="Pfam" id="PF00300">
    <property type="entry name" value="His_Phos_1"/>
    <property type="match status" value="1"/>
</dbReference>
<dbReference type="InterPro" id="IPR013078">
    <property type="entry name" value="His_Pase_superF_clade-1"/>
</dbReference>
<dbReference type="PANTHER" id="PTHR48100">
    <property type="entry name" value="BROAD-SPECIFICITY PHOSPHATASE YOR283W-RELATED"/>
    <property type="match status" value="1"/>
</dbReference>
<dbReference type="InterPro" id="IPR029033">
    <property type="entry name" value="His_PPase_superfam"/>
</dbReference>
<accession>A0ABW4Q978</accession>
<evidence type="ECO:0000313" key="1">
    <source>
        <dbReference type="EMBL" id="MFD1847295.1"/>
    </source>
</evidence>
<protein>
    <submittedName>
        <fullName evidence="1">Histidine phosphatase family protein</fullName>
    </submittedName>
</protein>
<dbReference type="CDD" id="cd07067">
    <property type="entry name" value="HP_PGM_like"/>
    <property type="match status" value="1"/>
</dbReference>
<comment type="caution">
    <text evidence="1">The sequence shown here is derived from an EMBL/GenBank/DDBJ whole genome shotgun (WGS) entry which is preliminary data.</text>
</comment>
<name>A0ABW4Q978_9MICC</name>
<dbReference type="SMART" id="SM00855">
    <property type="entry name" value="PGAM"/>
    <property type="match status" value="1"/>
</dbReference>
<organism evidence="1 2">
    <name type="scientific">Arthrobacter flavus</name>
    <dbReference type="NCBI Taxonomy" id="95172"/>
    <lineage>
        <taxon>Bacteria</taxon>
        <taxon>Bacillati</taxon>
        <taxon>Actinomycetota</taxon>
        <taxon>Actinomycetes</taxon>
        <taxon>Micrococcales</taxon>
        <taxon>Micrococcaceae</taxon>
        <taxon>Arthrobacter</taxon>
    </lineage>
</organism>
<sequence length="207" mass="22779">MKEIFVVTHPEATHHIENRVGGWFDSRLTERGRDQAEQIAQALSNLVDTGVALYTSDLRRARETAAIVGSVLGLAPQELTALREKSYGEGEGMPDALFRERFIPPPLNGERMDHDEGLAGAETKAHWASRVFSGMDTIMRDPAPQKVIVTHGGSATLAIAHWIGMPLDSLDTVSFRLDSGSITHLREDDYFHNHAVVTLNETSHLSA</sequence>
<dbReference type="PANTHER" id="PTHR48100:SF1">
    <property type="entry name" value="HISTIDINE PHOSPHATASE FAMILY PROTEIN-RELATED"/>
    <property type="match status" value="1"/>
</dbReference>
<dbReference type="SUPFAM" id="SSF53254">
    <property type="entry name" value="Phosphoglycerate mutase-like"/>
    <property type="match status" value="1"/>
</dbReference>
<dbReference type="EMBL" id="JBHUGA010000045">
    <property type="protein sequence ID" value="MFD1847295.1"/>
    <property type="molecule type" value="Genomic_DNA"/>
</dbReference>
<keyword evidence="2" id="KW-1185">Reference proteome</keyword>
<dbReference type="InterPro" id="IPR050275">
    <property type="entry name" value="PGM_Phosphatase"/>
</dbReference>
<gene>
    <name evidence="1" type="ORF">ACFSFX_11895</name>
</gene>
<dbReference type="Proteomes" id="UP001597307">
    <property type="component" value="Unassembled WGS sequence"/>
</dbReference>